<dbReference type="Pfam" id="PF02724">
    <property type="entry name" value="CDC45"/>
    <property type="match status" value="1"/>
</dbReference>
<keyword evidence="4" id="KW-0539">Nucleus</keyword>
<protein>
    <submittedName>
        <fullName evidence="7">Probable TSD2 protein, required for DNA replication</fullName>
    </submittedName>
</protein>
<dbReference type="InterPro" id="IPR003874">
    <property type="entry name" value="CDC45"/>
</dbReference>
<feature type="compositionally biased region" description="Basic residues" evidence="6">
    <location>
        <begin position="232"/>
        <end position="248"/>
    </location>
</feature>
<keyword evidence="8" id="KW-1185">Reference proteome</keyword>
<evidence type="ECO:0000256" key="4">
    <source>
        <dbReference type="ARBA" id="ARBA00023242"/>
    </source>
</evidence>
<evidence type="ECO:0000256" key="3">
    <source>
        <dbReference type="ARBA" id="ARBA00022705"/>
    </source>
</evidence>
<evidence type="ECO:0000256" key="2">
    <source>
        <dbReference type="ARBA" id="ARBA00010727"/>
    </source>
</evidence>
<dbReference type="GO" id="GO:1902977">
    <property type="term" value="P:mitotic DNA replication preinitiation complex assembly"/>
    <property type="evidence" value="ECO:0007669"/>
    <property type="project" value="TreeGrafter"/>
</dbReference>
<dbReference type="EMBL" id="OAPG01000016">
    <property type="protein sequence ID" value="SNX86917.1"/>
    <property type="molecule type" value="Genomic_DNA"/>
</dbReference>
<dbReference type="GO" id="GO:0003697">
    <property type="term" value="F:single-stranded DNA binding"/>
    <property type="evidence" value="ECO:0007669"/>
    <property type="project" value="TreeGrafter"/>
</dbReference>
<feature type="compositionally biased region" description="Acidic residues" evidence="6">
    <location>
        <begin position="198"/>
        <end position="225"/>
    </location>
</feature>
<name>A0AAJ4XRA0_9BASI</name>
<comment type="caution">
    <text evidence="7">The sequence shown here is derived from an EMBL/GenBank/DDBJ whole genome shotgun (WGS) entry which is preliminary data.</text>
</comment>
<dbReference type="GO" id="GO:0006270">
    <property type="term" value="P:DNA replication initiation"/>
    <property type="evidence" value="ECO:0007669"/>
    <property type="project" value="InterPro"/>
</dbReference>
<reference evidence="7" key="1">
    <citation type="submission" date="2023-10" db="EMBL/GenBank/DDBJ databases">
        <authorList>
            <person name="Guldener U."/>
        </authorList>
    </citation>
    <scope>NUCLEOTIDE SEQUENCE</scope>
    <source>
        <strain evidence="7">Mp4</strain>
    </source>
</reference>
<evidence type="ECO:0000256" key="1">
    <source>
        <dbReference type="ARBA" id="ARBA00004123"/>
    </source>
</evidence>
<evidence type="ECO:0000313" key="8">
    <source>
        <dbReference type="Proteomes" id="UP001294444"/>
    </source>
</evidence>
<feature type="compositionally biased region" description="Polar residues" evidence="6">
    <location>
        <begin position="618"/>
        <end position="631"/>
    </location>
</feature>
<accession>A0AAJ4XRA0</accession>
<gene>
    <name evidence="7" type="ORF">MEPE_05626</name>
</gene>
<dbReference type="GO" id="GO:0031261">
    <property type="term" value="C:DNA replication preinitiation complex"/>
    <property type="evidence" value="ECO:0007669"/>
    <property type="project" value="TreeGrafter"/>
</dbReference>
<keyword evidence="3" id="KW-0235">DNA replication</keyword>
<organism evidence="7 8">
    <name type="scientific">Melanopsichium pennsylvanicum</name>
    <dbReference type="NCBI Taxonomy" id="63383"/>
    <lineage>
        <taxon>Eukaryota</taxon>
        <taxon>Fungi</taxon>
        <taxon>Dikarya</taxon>
        <taxon>Basidiomycota</taxon>
        <taxon>Ustilaginomycotina</taxon>
        <taxon>Ustilaginomycetes</taxon>
        <taxon>Ustilaginales</taxon>
        <taxon>Ustilaginaceae</taxon>
        <taxon>Melanopsichium</taxon>
    </lineage>
</organism>
<evidence type="ECO:0000256" key="6">
    <source>
        <dbReference type="SAM" id="MobiDB-lite"/>
    </source>
</evidence>
<feature type="region of interest" description="Disordered" evidence="6">
    <location>
        <begin position="361"/>
        <end position="381"/>
    </location>
</feature>
<dbReference type="GO" id="GO:0003688">
    <property type="term" value="F:DNA replication origin binding"/>
    <property type="evidence" value="ECO:0007669"/>
    <property type="project" value="TreeGrafter"/>
</dbReference>
<feature type="region of interest" description="Disordered" evidence="6">
    <location>
        <begin position="603"/>
        <end position="635"/>
    </location>
</feature>
<comment type="subcellular location">
    <subcellularLocation>
        <location evidence="1">Nucleus</location>
    </subcellularLocation>
</comment>
<feature type="region of interest" description="Disordered" evidence="6">
    <location>
        <begin position="198"/>
        <end position="260"/>
    </location>
</feature>
<comment type="similarity">
    <text evidence="2">Belongs to the CDC45 family.</text>
</comment>
<proteinExistence type="inferred from homology"/>
<dbReference type="PANTHER" id="PTHR10507:SF0">
    <property type="entry name" value="CELL DIVISION CONTROL PROTEIN 45 HOMOLOG"/>
    <property type="match status" value="1"/>
</dbReference>
<evidence type="ECO:0000256" key="5">
    <source>
        <dbReference type="ARBA" id="ARBA00023306"/>
    </source>
</evidence>
<keyword evidence="5" id="KW-0131">Cell cycle</keyword>
<dbReference type="PANTHER" id="PTHR10507">
    <property type="entry name" value="CDC45-RELATED PROTEIN"/>
    <property type="match status" value="1"/>
</dbReference>
<dbReference type="AlphaFoldDB" id="A0AAJ4XRA0"/>
<evidence type="ECO:0000313" key="7">
    <source>
        <dbReference type="EMBL" id="SNX86917.1"/>
    </source>
</evidence>
<dbReference type="Proteomes" id="UP001294444">
    <property type="component" value="Unassembled WGS sequence"/>
</dbReference>
<sequence length="847" mass="92770">MVIVACPSSSLVDVHINPDRIPTSTLTTFKHDYASAYSRIRSSARSSPPGVSSVLILSSPDVDSVCATRILTSLFLQDDISHRIVPVQGYRSLLSTLATVFPPLTPMHQETSTPTFNTDVRSVIFINLGAVLSLPTTFNIPPNSTIHVIDSHRPWNLDNLFATSHANDRVWCWDDGEVHSKLCRQGGERDAFERLEFDVDSDSEDEEHDSDSDSDSGSDDSDSQDSQDGGGAKRKRTSKSPIPNKRRQRDATSDTTRLTNAERHRYRTVLTRYYNRGESFGMSVSSMLYLLCESLGRADRESLWLAIVGLTSLYLNNSIDFETYEIYSSAYASEVTAIEPRSSIKSTQAWSLDLLSKDKQNSETTTTTTTADGGGASSRAQDRALRNGISQNIKSEDADDESIRIVPSELCFTLYRHWSLETAMYHTAYVAAKLGVWRERGLSKLRGLMAKMGFSLTAVRQNYTHMPLDLRKTLVNKLEAIAPEYGLTELTYKGFERCFGFRTAALGAADVVEGLSALLVAAHGVKIEVETPGMAFASASSGEGMMGGGGGGPLGNSFGVNLNPANPNAPTSELFATKRFWNLGTSFTDSITSAIAATMNAKENKDQTGANSGLDIENPTTTSGSGTNDTQGGAAEQVAKLENVEREVWVANFFEAYRALDMSRSSSIDLLRSSLLLSQALHRKIVARGIGLITNQSIRTLKNFRLAILKDGSDLELFTNVEVLGRLANWLTTSLRDIIVEQQQQQQQQQAGMKKKKGIKGGNGGVYKPLPFILAALHPGKDSFLVLGSTGSAVYGLVEKNHFTQAFQIAAKMSGVRVRHDQFQTFSIQVRKNDLAAFVEKVHLKIK</sequence>
<dbReference type="GO" id="GO:0003682">
    <property type="term" value="F:chromatin binding"/>
    <property type="evidence" value="ECO:0007669"/>
    <property type="project" value="TreeGrafter"/>
</dbReference>
<dbReference type="GO" id="GO:0000727">
    <property type="term" value="P:double-strand break repair via break-induced replication"/>
    <property type="evidence" value="ECO:0007669"/>
    <property type="project" value="TreeGrafter"/>
</dbReference>